<evidence type="ECO:0000313" key="2">
    <source>
        <dbReference type="EMBL" id="ADI13265.1"/>
    </source>
</evidence>
<protein>
    <submittedName>
        <fullName evidence="2">GCN5-related N-acetyltransferase</fullName>
    </submittedName>
</protein>
<dbReference type="Proteomes" id="UP000000379">
    <property type="component" value="Chromosome"/>
</dbReference>
<evidence type="ECO:0000313" key="3">
    <source>
        <dbReference type="Proteomes" id="UP000000379"/>
    </source>
</evidence>
<name>D7CXE1_TRURR</name>
<dbReference type="Gene3D" id="3.40.630.30">
    <property type="match status" value="1"/>
</dbReference>
<proteinExistence type="predicted"/>
<dbReference type="CDD" id="cd04301">
    <property type="entry name" value="NAT_SF"/>
    <property type="match status" value="1"/>
</dbReference>
<dbReference type="AlphaFoldDB" id="D7CXE1"/>
<reference evidence="3" key="1">
    <citation type="submission" date="2010-05" db="EMBL/GenBank/DDBJ databases">
        <title>The complete genome of Truepera radiovictris DSM 17093.</title>
        <authorList>
            <consortium name="US DOE Joint Genome Institute (JGI-PGF)"/>
            <person name="Lucas S."/>
            <person name="Copeland A."/>
            <person name="Lapidus A."/>
            <person name="Glavina del Rio T."/>
            <person name="Dalin E."/>
            <person name="Tice H."/>
            <person name="Bruce D."/>
            <person name="Goodwin L."/>
            <person name="Pitluck S."/>
            <person name="Kyrpides N."/>
            <person name="Mavromatis K."/>
            <person name="Ovchinnikova G."/>
            <person name="Munk A.C."/>
            <person name="Detter J.C."/>
            <person name="Han C."/>
            <person name="Tapia R."/>
            <person name="Land M."/>
            <person name="Hauser L."/>
            <person name="Markowitz V."/>
            <person name="Cheng J.-F."/>
            <person name="Hugenholtz P."/>
            <person name="Woyke T."/>
            <person name="Wu D."/>
            <person name="Tindall B."/>
            <person name="Pomrenke H.G."/>
            <person name="Brambilla E."/>
            <person name="Klenk H.-P."/>
            <person name="Eisen J.A."/>
        </authorList>
    </citation>
    <scope>NUCLEOTIDE SEQUENCE [LARGE SCALE GENOMIC DNA]</scope>
    <source>
        <strain evidence="3">DSM 17093 / CIP 108686 / LMG 22925 / RQ-24</strain>
    </source>
</reference>
<dbReference type="RefSeq" id="WP_013176645.1">
    <property type="nucleotide sequence ID" value="NC_014221.1"/>
</dbReference>
<evidence type="ECO:0000259" key="1">
    <source>
        <dbReference type="Pfam" id="PF00583"/>
    </source>
</evidence>
<dbReference type="KEGG" id="tra:Trad_0123"/>
<dbReference type="SUPFAM" id="SSF55729">
    <property type="entry name" value="Acyl-CoA N-acyltransferases (Nat)"/>
    <property type="match status" value="1"/>
</dbReference>
<feature type="domain" description="N-acetyltransferase" evidence="1">
    <location>
        <begin position="38"/>
        <end position="134"/>
    </location>
</feature>
<dbReference type="InterPro" id="IPR000182">
    <property type="entry name" value="GNAT_dom"/>
</dbReference>
<dbReference type="HOGENOM" id="CLU_093119_1_0_0"/>
<keyword evidence="3" id="KW-1185">Reference proteome</keyword>
<dbReference type="Pfam" id="PF00583">
    <property type="entry name" value="Acetyltransf_1"/>
    <property type="match status" value="1"/>
</dbReference>
<dbReference type="eggNOG" id="COG3153">
    <property type="taxonomic scope" value="Bacteria"/>
</dbReference>
<dbReference type="STRING" id="649638.Trad_0123"/>
<gene>
    <name evidence="2" type="ordered locus">Trad_0123</name>
</gene>
<organism evidence="2 3">
    <name type="scientific">Truepera radiovictrix (strain DSM 17093 / CIP 108686 / LMG 22925 / RQ-24)</name>
    <dbReference type="NCBI Taxonomy" id="649638"/>
    <lineage>
        <taxon>Bacteria</taxon>
        <taxon>Thermotogati</taxon>
        <taxon>Deinococcota</taxon>
        <taxon>Deinococci</taxon>
        <taxon>Trueperales</taxon>
        <taxon>Trueperaceae</taxon>
        <taxon>Truepera</taxon>
    </lineage>
</organism>
<dbReference type="EMBL" id="CP002049">
    <property type="protein sequence ID" value="ADI13265.1"/>
    <property type="molecule type" value="Genomic_DNA"/>
</dbReference>
<dbReference type="GO" id="GO:0016747">
    <property type="term" value="F:acyltransferase activity, transferring groups other than amino-acyl groups"/>
    <property type="evidence" value="ECO:0007669"/>
    <property type="project" value="InterPro"/>
</dbReference>
<sequence>MQARPEHGAGIHEVICRANGFPIGTRGCASEAEVAQMLRRFPEGQFVVVTDTPGGERVIGVALAMRTDYPPSARPLSWSAMIGDLTLPNHDPEGRWLYGVDKAVHPEFQGRGVASALYKAQFALVEALGLEGMYAGGMLKGYGRYRDVMSVREYAAKVIAGEIFDPTVSVQMKRGFKPCGVIEDYAWDSDADHAGMLIVWRPERAARAAHPAPQGLPAAGPQPSARL</sequence>
<dbReference type="InterPro" id="IPR016181">
    <property type="entry name" value="Acyl_CoA_acyltransferase"/>
</dbReference>
<reference evidence="2 3" key="2">
    <citation type="journal article" date="2011" name="Stand. Genomic Sci.">
        <title>Complete genome sequence of Truepera radiovictrix type strain (RQ-24).</title>
        <authorList>
            <person name="Ivanova N."/>
            <person name="Rohde C."/>
            <person name="Munk C."/>
            <person name="Nolan M."/>
            <person name="Lucas S."/>
            <person name="Del Rio T.G."/>
            <person name="Tice H."/>
            <person name="Deshpande S."/>
            <person name="Cheng J.F."/>
            <person name="Tapia R."/>
            <person name="Han C."/>
            <person name="Goodwin L."/>
            <person name="Pitluck S."/>
            <person name="Liolios K."/>
            <person name="Mavromatis K."/>
            <person name="Mikhailova N."/>
            <person name="Pati A."/>
            <person name="Chen A."/>
            <person name="Palaniappan K."/>
            <person name="Land M."/>
            <person name="Hauser L."/>
            <person name="Chang Y.J."/>
            <person name="Jeffries C.D."/>
            <person name="Brambilla E."/>
            <person name="Rohde M."/>
            <person name="Goker M."/>
            <person name="Tindall B.J."/>
            <person name="Woyke T."/>
            <person name="Bristow J."/>
            <person name="Eisen J.A."/>
            <person name="Markowitz V."/>
            <person name="Hugenholtz P."/>
            <person name="Kyrpides N.C."/>
            <person name="Klenk H.P."/>
            <person name="Lapidus A."/>
        </authorList>
    </citation>
    <scope>NUCLEOTIDE SEQUENCE [LARGE SCALE GENOMIC DNA]</scope>
    <source>
        <strain evidence="3">DSM 17093 / CIP 108686 / LMG 22925 / RQ-24</strain>
    </source>
</reference>
<accession>D7CXE1</accession>